<organism evidence="3 4">
    <name type="scientific">Alectoria fallacina</name>
    <dbReference type="NCBI Taxonomy" id="1903189"/>
    <lineage>
        <taxon>Eukaryota</taxon>
        <taxon>Fungi</taxon>
        <taxon>Dikarya</taxon>
        <taxon>Ascomycota</taxon>
        <taxon>Pezizomycotina</taxon>
        <taxon>Lecanoromycetes</taxon>
        <taxon>OSLEUM clade</taxon>
        <taxon>Lecanoromycetidae</taxon>
        <taxon>Lecanorales</taxon>
        <taxon>Lecanorineae</taxon>
        <taxon>Parmeliaceae</taxon>
        <taxon>Alectoria</taxon>
    </lineage>
</organism>
<proteinExistence type="predicted"/>
<feature type="region of interest" description="Disordered" evidence="2">
    <location>
        <begin position="298"/>
        <end position="320"/>
    </location>
</feature>
<sequence length="367" mass="39303">MQQQLQNVFNLHMEPIQTHDDYPKYARSETKPVVRARTIIDQGAISDQPCSACLELEQDCYRWEGTFSKCAYCTSKDKKREFCHLPGQEASPAPERRKRRKITGNIYAPGGDAASTADTMMSGTLVSGTLASGTTSFSGMPISGTRSVRGRAPSPDPASAMTGIINTRVMPPAASEAGSEAALERITALENQVSRLQATVMEVLVKLHEVSSCVSTSSTPRRQAAIGPSPTTSNMTFEDLPDAPPPLDAATAVHLATREWVEGPKTPEQVASAVHAATQKWVDGPKMSELPAVSPVQVATRESAEGPKTPPTRAHTMKHPEGYRPVNCSCARSWSPEVDAVMPMLADAGVAANAFSVRGIASRGNLF</sequence>
<protein>
    <submittedName>
        <fullName evidence="3">Uncharacterized protein</fullName>
    </submittedName>
</protein>
<gene>
    <name evidence="3" type="ORF">ALECFALPRED_001043</name>
</gene>
<evidence type="ECO:0000313" key="3">
    <source>
        <dbReference type="EMBL" id="CAF9905596.1"/>
    </source>
</evidence>
<evidence type="ECO:0000256" key="2">
    <source>
        <dbReference type="SAM" id="MobiDB-lite"/>
    </source>
</evidence>
<accession>A0A8H3EF13</accession>
<dbReference type="EMBL" id="CAJPDR010000012">
    <property type="protein sequence ID" value="CAF9905596.1"/>
    <property type="molecule type" value="Genomic_DNA"/>
</dbReference>
<evidence type="ECO:0000256" key="1">
    <source>
        <dbReference type="SAM" id="Coils"/>
    </source>
</evidence>
<dbReference type="Proteomes" id="UP000664203">
    <property type="component" value="Unassembled WGS sequence"/>
</dbReference>
<dbReference type="AlphaFoldDB" id="A0A8H3EF13"/>
<name>A0A8H3EF13_9LECA</name>
<keyword evidence="1" id="KW-0175">Coiled coil</keyword>
<evidence type="ECO:0000313" key="4">
    <source>
        <dbReference type="Proteomes" id="UP000664203"/>
    </source>
</evidence>
<comment type="caution">
    <text evidence="3">The sequence shown here is derived from an EMBL/GenBank/DDBJ whole genome shotgun (WGS) entry which is preliminary data.</text>
</comment>
<keyword evidence="4" id="KW-1185">Reference proteome</keyword>
<feature type="region of interest" description="Disordered" evidence="2">
    <location>
        <begin position="218"/>
        <end position="246"/>
    </location>
</feature>
<dbReference type="OrthoDB" id="5407346at2759"/>
<reference evidence="3" key="1">
    <citation type="submission" date="2021-03" db="EMBL/GenBank/DDBJ databases">
        <authorList>
            <person name="Tagirdzhanova G."/>
        </authorList>
    </citation>
    <scope>NUCLEOTIDE SEQUENCE</scope>
</reference>
<feature type="coiled-coil region" evidence="1">
    <location>
        <begin position="179"/>
        <end position="206"/>
    </location>
</feature>